<evidence type="ECO:0000313" key="2">
    <source>
        <dbReference type="Proteomes" id="UP000031666"/>
    </source>
</evidence>
<reference evidence="1 2" key="1">
    <citation type="submission" date="2015-01" db="EMBL/GenBank/DDBJ databases">
        <title>Vibrio sp. C94 JCM 19241 whole genome shotgun sequence.</title>
        <authorList>
            <person name="Sawabe T."/>
            <person name="Meirelles P."/>
            <person name="Feng G."/>
            <person name="Sayaka M."/>
            <person name="Hattori M."/>
            <person name="Ohkuma M."/>
        </authorList>
    </citation>
    <scope>NUCLEOTIDE SEQUENCE [LARGE SCALE GENOMIC DNA]</scope>
    <source>
        <strain evidence="2">JCM 19241</strain>
    </source>
</reference>
<dbReference type="Proteomes" id="UP000031666">
    <property type="component" value="Unassembled WGS sequence"/>
</dbReference>
<organism evidence="1 2">
    <name type="scientific">Vibrio ishigakensis</name>
    <dbReference type="NCBI Taxonomy" id="1481914"/>
    <lineage>
        <taxon>Bacteria</taxon>
        <taxon>Pseudomonadati</taxon>
        <taxon>Pseudomonadota</taxon>
        <taxon>Gammaproteobacteria</taxon>
        <taxon>Vibrionales</taxon>
        <taxon>Vibrionaceae</taxon>
        <taxon>Vibrio</taxon>
    </lineage>
</organism>
<name>A0A0B8Q1L2_9VIBR</name>
<dbReference type="EMBL" id="BBSC01000001">
    <property type="protein sequence ID" value="GAM73350.1"/>
    <property type="molecule type" value="Genomic_DNA"/>
</dbReference>
<comment type="caution">
    <text evidence="1">The sequence shown here is derived from an EMBL/GenBank/DDBJ whole genome shotgun (WGS) entry which is preliminary data.</text>
</comment>
<dbReference type="AlphaFoldDB" id="A0A0B8Q1L2"/>
<reference evidence="1 2" key="2">
    <citation type="submission" date="2015-01" db="EMBL/GenBank/DDBJ databases">
        <authorList>
            <consortium name="NBRP consortium"/>
            <person name="Sawabe T."/>
            <person name="Meirelles P."/>
            <person name="Feng G."/>
            <person name="Sayaka M."/>
            <person name="Hattori M."/>
            <person name="Ohkuma M."/>
        </authorList>
    </citation>
    <scope>NUCLEOTIDE SEQUENCE [LARGE SCALE GENOMIC DNA]</scope>
    <source>
        <strain evidence="2">JCM 19241</strain>
    </source>
</reference>
<sequence length="42" mass="4909">MFDLMSSVDDLLFDYQQGLNSGYRFIDEYQSTKKLVKVCNPV</sequence>
<proteinExistence type="predicted"/>
<gene>
    <name evidence="1" type="ORF">JCM19241_2805</name>
</gene>
<accession>A0A0B8Q1L2</accession>
<protein>
    <submittedName>
        <fullName evidence="1">Uncharacterized protein</fullName>
    </submittedName>
</protein>
<evidence type="ECO:0000313" key="1">
    <source>
        <dbReference type="EMBL" id="GAM73350.1"/>
    </source>
</evidence>
<dbReference type="STRING" id="1481914.JCM19241_2805"/>